<dbReference type="EMBL" id="JAWDJW010000655">
    <property type="protein sequence ID" value="KAK3080255.1"/>
    <property type="molecule type" value="Genomic_DNA"/>
</dbReference>
<evidence type="ECO:0000313" key="1">
    <source>
        <dbReference type="EMBL" id="KAK3080255.1"/>
    </source>
</evidence>
<sequence>PVNFFDRNPALDVPPSEQGFNKSVQLSAGKEEAEGHMQPSQSATVGEGGEVCCNGERSKL</sequence>
<reference evidence="1" key="1">
    <citation type="submission" date="2024-09" db="EMBL/GenBank/DDBJ databases">
        <title>Black Yeasts Isolated from many extreme environments.</title>
        <authorList>
            <person name="Coleine C."/>
            <person name="Stajich J.E."/>
            <person name="Selbmann L."/>
        </authorList>
    </citation>
    <scope>NUCLEOTIDE SEQUENCE</scope>
    <source>
        <strain evidence="1">CCFEE 5737</strain>
    </source>
</reference>
<comment type="caution">
    <text evidence="1">The sequence shown here is derived from an EMBL/GenBank/DDBJ whole genome shotgun (WGS) entry which is preliminary data.</text>
</comment>
<organism evidence="1 2">
    <name type="scientific">Coniosporium uncinatum</name>
    <dbReference type="NCBI Taxonomy" id="93489"/>
    <lineage>
        <taxon>Eukaryota</taxon>
        <taxon>Fungi</taxon>
        <taxon>Dikarya</taxon>
        <taxon>Ascomycota</taxon>
        <taxon>Pezizomycotina</taxon>
        <taxon>Dothideomycetes</taxon>
        <taxon>Dothideomycetes incertae sedis</taxon>
        <taxon>Coniosporium</taxon>
    </lineage>
</organism>
<feature type="non-terminal residue" evidence="1">
    <location>
        <position position="1"/>
    </location>
</feature>
<keyword evidence="2" id="KW-1185">Reference proteome</keyword>
<accession>A0ACC3DUG7</accession>
<evidence type="ECO:0000313" key="2">
    <source>
        <dbReference type="Proteomes" id="UP001186974"/>
    </source>
</evidence>
<proteinExistence type="predicted"/>
<name>A0ACC3DUG7_9PEZI</name>
<protein>
    <submittedName>
        <fullName evidence="1">Uncharacterized protein</fullName>
    </submittedName>
</protein>
<dbReference type="Proteomes" id="UP001186974">
    <property type="component" value="Unassembled WGS sequence"/>
</dbReference>
<gene>
    <name evidence="1" type="ORF">LTS18_002735</name>
</gene>